<evidence type="ECO:0000313" key="2">
    <source>
        <dbReference type="Proteomes" id="UP000243105"/>
    </source>
</evidence>
<sequence length="208" mass="24193">MRNKNDEYVKHLEETISKFLEPIKDIPYRIAIKVLTGCDVLKFDPELDENKDLLLKLKKAAEIAGKKAREKGIRSKRPNEAGNKIESFVIESLREVGLDADKPKAKSGRKKASGYPDIKILYNDKVIYLDCKTYSSKTKEQTFRTFYFSPSDDPKITEDAFHFLLSYELKQTGRIFVPVSWQLYTLENLRVQVKHEFNASNFYYYKAS</sequence>
<dbReference type="AlphaFoldDB" id="A0A916PE96"/>
<comment type="caution">
    <text evidence="1">The sequence shown here is derived from an EMBL/GenBank/DDBJ whole genome shotgun (WGS) entry which is preliminary data.</text>
</comment>
<proteinExistence type="predicted"/>
<accession>A0A916PE96</accession>
<protein>
    <submittedName>
        <fullName evidence="1">Uncharacterized protein</fullName>
    </submittedName>
</protein>
<dbReference type="RefSeq" id="WP_072263652.1">
    <property type="nucleotide sequence ID" value="NZ_CZVV01000019.1"/>
</dbReference>
<dbReference type="EMBL" id="CZVV01000019">
    <property type="protein sequence ID" value="CUS98677.1"/>
    <property type="molecule type" value="Genomic_DNA"/>
</dbReference>
<reference evidence="1 2" key="1">
    <citation type="submission" date="2015-11" db="EMBL/GenBank/DDBJ databases">
        <authorList>
            <person name="Varghese N."/>
        </authorList>
    </citation>
    <scope>NUCLEOTIDE SEQUENCE [LARGE SCALE GENOMIC DNA]</scope>
    <source>
        <strain evidence="1 2">JGI-25</strain>
    </source>
</reference>
<evidence type="ECO:0000313" key="1">
    <source>
        <dbReference type="EMBL" id="CUS98677.1"/>
    </source>
</evidence>
<gene>
    <name evidence="1" type="ORF">JGI25_00453</name>
</gene>
<organism evidence="1 2">
    <name type="scientific">Kryptobacter tengchongensis</name>
    <dbReference type="NCBI Taxonomy" id="1643429"/>
    <lineage>
        <taxon>Bacteria</taxon>
        <taxon>Pseudomonadati</taxon>
        <taxon>Candidatus Kryptoniota</taxon>
        <taxon>Candidatus Kryptobacter</taxon>
    </lineage>
</organism>
<name>A0A916PE96_KRYT1</name>
<dbReference type="Proteomes" id="UP000243105">
    <property type="component" value="Unassembled WGS sequence"/>
</dbReference>